<feature type="signal peptide" evidence="1">
    <location>
        <begin position="1"/>
        <end position="25"/>
    </location>
</feature>
<organism evidence="2 3">
    <name type="scientific">Seonamhaeicola marinus</name>
    <dbReference type="NCBI Taxonomy" id="1912246"/>
    <lineage>
        <taxon>Bacteria</taxon>
        <taxon>Pseudomonadati</taxon>
        <taxon>Bacteroidota</taxon>
        <taxon>Flavobacteriia</taxon>
        <taxon>Flavobacteriales</taxon>
        <taxon>Flavobacteriaceae</taxon>
    </lineage>
</organism>
<accession>A0A5D0HST6</accession>
<gene>
    <name evidence="2" type="ORF">FUA24_13660</name>
</gene>
<comment type="caution">
    <text evidence="2">The sequence shown here is derived from an EMBL/GenBank/DDBJ whole genome shotgun (WGS) entry which is preliminary data.</text>
</comment>
<evidence type="ECO:0000256" key="1">
    <source>
        <dbReference type="SAM" id="SignalP"/>
    </source>
</evidence>
<keyword evidence="1" id="KW-0732">Signal</keyword>
<reference evidence="2 3" key="1">
    <citation type="submission" date="2019-08" db="EMBL/GenBank/DDBJ databases">
        <title>Seonamhaeicola sediminis sp. nov., isolated from marine sediment.</title>
        <authorList>
            <person name="Cao W.R."/>
        </authorList>
    </citation>
    <scope>NUCLEOTIDE SEQUENCE [LARGE SCALE GENOMIC DNA]</scope>
    <source>
        <strain evidence="2 3">B011</strain>
    </source>
</reference>
<sequence length="248" mass="28104">MTTRLMPFLLVFVLFFGWLSSSAQSGSKKTTKGYGTLIFSDAFERSESQELKDELGNNWTTSSDKTAKGHKQVDIRNGHVHIYIHEEANHAVSVRHEMGFKDGAIGIDFKLDHKDDVLVLNIADPSCKSVHAGHIINVKIKANTVEIYDLKTGIFNLDIKRARKEKSLTESQKALLKTKVKRIPNTLKLNDWHTAFVKIEGDTLWVYIDAIEIGRFSSDGINHHAKDLLRILVPRKVTVDNLNVWKNK</sequence>
<keyword evidence="3" id="KW-1185">Reference proteome</keyword>
<name>A0A5D0HST6_9FLAO</name>
<dbReference type="AlphaFoldDB" id="A0A5D0HST6"/>
<dbReference type="Proteomes" id="UP000323930">
    <property type="component" value="Unassembled WGS sequence"/>
</dbReference>
<dbReference type="RefSeq" id="WP_148543228.1">
    <property type="nucleotide sequence ID" value="NZ_VSDQ01000679.1"/>
</dbReference>
<evidence type="ECO:0008006" key="4">
    <source>
        <dbReference type="Google" id="ProtNLM"/>
    </source>
</evidence>
<evidence type="ECO:0000313" key="2">
    <source>
        <dbReference type="EMBL" id="TYA74366.1"/>
    </source>
</evidence>
<proteinExistence type="predicted"/>
<feature type="chain" id="PRO_5023140818" description="3-keto-disaccharide hydrolase domain-containing protein" evidence="1">
    <location>
        <begin position="26"/>
        <end position="248"/>
    </location>
</feature>
<dbReference type="EMBL" id="VSDQ01000679">
    <property type="protein sequence ID" value="TYA74366.1"/>
    <property type="molecule type" value="Genomic_DNA"/>
</dbReference>
<dbReference type="OrthoDB" id="256709at2"/>
<evidence type="ECO:0000313" key="3">
    <source>
        <dbReference type="Proteomes" id="UP000323930"/>
    </source>
</evidence>
<protein>
    <recommendedName>
        <fullName evidence="4">3-keto-disaccharide hydrolase domain-containing protein</fullName>
    </recommendedName>
</protein>